<keyword evidence="4 8" id="KW-0805">Transcription regulation</keyword>
<dbReference type="InterPro" id="IPR008831">
    <property type="entry name" value="Mediator_Med31"/>
</dbReference>
<name>A0A4Y7M4L7_9CRUS</name>
<comment type="function">
    <text evidence="8">Component of the Mediator complex, a coactivator involved in the regulated transcription of nearly all RNA polymerase II-dependent genes. Mediator functions as a bridge to convey information from gene-specific regulatory proteins to the basal RNA polymerase II transcription machinery. Mediator is recruited to promoters by direct interactions with regulatory proteins and serves as a scaffold for the assembly of a functional preinitiation complex with RNA polymerase II and the general transcription factors.</text>
</comment>
<evidence type="ECO:0000313" key="9">
    <source>
        <dbReference type="EMBL" id="SVE74575.1"/>
    </source>
</evidence>
<dbReference type="Gene3D" id="1.10.10.1340">
    <property type="entry name" value="Mediator of RNA polymerase II, submodule Med31 (Soh1)"/>
    <property type="match status" value="1"/>
</dbReference>
<comment type="subcellular location">
    <subcellularLocation>
        <location evidence="1 8">Nucleus</location>
    </subcellularLocation>
</comment>
<sequence length="168" mass="20045">MTATFFNPVIGYQGWSDHRFKASANALKSIGNVQHIAGAETDEQQRIRFQVELEFVQCFANPNYLHFLAQRGYFKDPAFVNYIKYLQYWKEPAYAKYLKYPMCLHFLDLLQYEHFRKEIVNGQCARFIDDQQILHWQHYTRKRVRLLQNQAEKHMMAVQSESTPQKSV</sequence>
<evidence type="ECO:0000256" key="5">
    <source>
        <dbReference type="ARBA" id="ARBA00023159"/>
    </source>
</evidence>
<dbReference type="AlphaFoldDB" id="A0A4Y7M4L7"/>
<dbReference type="Pfam" id="PF05669">
    <property type="entry name" value="Med31"/>
    <property type="match status" value="1"/>
</dbReference>
<keyword evidence="6 8" id="KW-0804">Transcription</keyword>
<evidence type="ECO:0000256" key="6">
    <source>
        <dbReference type="ARBA" id="ARBA00023163"/>
    </source>
</evidence>
<dbReference type="EMBL" id="LR004956">
    <property type="protein sequence ID" value="SVE74575.1"/>
    <property type="molecule type" value="mRNA"/>
</dbReference>
<evidence type="ECO:0000256" key="3">
    <source>
        <dbReference type="ARBA" id="ARBA00019660"/>
    </source>
</evidence>
<dbReference type="FunFam" id="1.10.10.1340:FF:000001">
    <property type="entry name" value="Mediator of RNA polymerase II transcription subunit 31"/>
    <property type="match status" value="1"/>
</dbReference>
<evidence type="ECO:0000256" key="2">
    <source>
        <dbReference type="ARBA" id="ARBA00006378"/>
    </source>
</evidence>
<evidence type="ECO:0000256" key="1">
    <source>
        <dbReference type="ARBA" id="ARBA00004123"/>
    </source>
</evidence>
<accession>A0A4Y7M4L7</accession>
<evidence type="ECO:0000256" key="4">
    <source>
        <dbReference type="ARBA" id="ARBA00023015"/>
    </source>
</evidence>
<keyword evidence="7 8" id="KW-0539">Nucleus</keyword>
<protein>
    <recommendedName>
        <fullName evidence="3 8">Mediator of RNA polymerase II transcription subunit 31</fullName>
    </recommendedName>
</protein>
<proteinExistence type="evidence at transcript level"/>
<keyword evidence="5 8" id="KW-0010">Activator</keyword>
<comment type="similarity">
    <text evidence="2 8">Belongs to the Mediator complex subunit 31 family.</text>
</comment>
<dbReference type="InterPro" id="IPR038089">
    <property type="entry name" value="Med31_sf"/>
</dbReference>
<evidence type="ECO:0000256" key="8">
    <source>
        <dbReference type="RuleBase" id="RU364129"/>
    </source>
</evidence>
<evidence type="ECO:0000256" key="7">
    <source>
        <dbReference type="ARBA" id="ARBA00023242"/>
    </source>
</evidence>
<dbReference type="PANTHER" id="PTHR13186">
    <property type="entry name" value="MEDIATOR OF RNA POLYMERASE II TRANSCRIPTION SUBUNIT 31"/>
    <property type="match status" value="1"/>
</dbReference>
<dbReference type="GO" id="GO:0006355">
    <property type="term" value="P:regulation of DNA-templated transcription"/>
    <property type="evidence" value="ECO:0007669"/>
    <property type="project" value="InterPro"/>
</dbReference>
<comment type="subunit">
    <text evidence="8">Component of the Mediator complex.</text>
</comment>
<dbReference type="GO" id="GO:0016592">
    <property type="term" value="C:mediator complex"/>
    <property type="evidence" value="ECO:0007669"/>
    <property type="project" value="InterPro"/>
</dbReference>
<dbReference type="GO" id="GO:0003712">
    <property type="term" value="F:transcription coregulator activity"/>
    <property type="evidence" value="ECO:0007669"/>
    <property type="project" value="InterPro"/>
</dbReference>
<gene>
    <name evidence="9" type="primary">EOG090X0JFZ</name>
</gene>
<organism evidence="9">
    <name type="scientific">Daphnia barbata</name>
    <dbReference type="NCBI Taxonomy" id="414587"/>
    <lineage>
        <taxon>Eukaryota</taxon>
        <taxon>Metazoa</taxon>
        <taxon>Ecdysozoa</taxon>
        <taxon>Arthropoda</taxon>
        <taxon>Crustacea</taxon>
        <taxon>Branchiopoda</taxon>
        <taxon>Diplostraca</taxon>
        <taxon>Cladocera</taxon>
        <taxon>Anomopoda</taxon>
        <taxon>Daphniidae</taxon>
        <taxon>Daphnia</taxon>
    </lineage>
</organism>
<reference evidence="9" key="1">
    <citation type="submission" date="2018-08" db="EMBL/GenBank/DDBJ databases">
        <authorList>
            <person name="Cornetti L."/>
        </authorList>
    </citation>
    <scope>NUCLEOTIDE SEQUENCE</scope>
    <source>
        <strain evidence="9">ZW-BAR-1</strain>
    </source>
</reference>